<accession>A0A9P8EXC1</accession>
<dbReference type="Proteomes" id="UP000779574">
    <property type="component" value="Unassembled WGS sequence"/>
</dbReference>
<organism evidence="2 3">
    <name type="scientific">Aureobasidium melanogenum</name>
    <name type="common">Aureobasidium pullulans var. melanogenum</name>
    <dbReference type="NCBI Taxonomy" id="46634"/>
    <lineage>
        <taxon>Eukaryota</taxon>
        <taxon>Fungi</taxon>
        <taxon>Dikarya</taxon>
        <taxon>Ascomycota</taxon>
        <taxon>Pezizomycotina</taxon>
        <taxon>Dothideomycetes</taxon>
        <taxon>Dothideomycetidae</taxon>
        <taxon>Dothideales</taxon>
        <taxon>Saccotheciaceae</taxon>
        <taxon>Aureobasidium</taxon>
    </lineage>
</organism>
<reference evidence="2" key="1">
    <citation type="journal article" date="2021" name="J Fungi (Basel)">
        <title>Virulence traits and population genomics of the black yeast Aureobasidium melanogenum.</title>
        <authorList>
            <person name="Cernosa A."/>
            <person name="Sun X."/>
            <person name="Gostincar C."/>
            <person name="Fang C."/>
            <person name="Gunde-Cimerman N."/>
            <person name="Song Z."/>
        </authorList>
    </citation>
    <scope>NUCLEOTIDE SEQUENCE</scope>
    <source>
        <strain evidence="2">EXF-9911</strain>
    </source>
</reference>
<feature type="region of interest" description="Disordered" evidence="1">
    <location>
        <begin position="1"/>
        <end position="30"/>
    </location>
</feature>
<dbReference type="EMBL" id="JAHFXF010000013">
    <property type="protein sequence ID" value="KAG9700610.1"/>
    <property type="molecule type" value="Genomic_DNA"/>
</dbReference>
<evidence type="ECO:0000313" key="3">
    <source>
        <dbReference type="Proteomes" id="UP000779574"/>
    </source>
</evidence>
<name>A0A9P8EXC1_AURME</name>
<comment type="caution">
    <text evidence="2">The sequence shown here is derived from an EMBL/GenBank/DDBJ whole genome shotgun (WGS) entry which is preliminary data.</text>
</comment>
<gene>
    <name evidence="2" type="ORF">KCU76_g633</name>
</gene>
<proteinExistence type="predicted"/>
<reference evidence="2" key="2">
    <citation type="submission" date="2021-08" db="EMBL/GenBank/DDBJ databases">
        <authorList>
            <person name="Gostincar C."/>
            <person name="Sun X."/>
            <person name="Song Z."/>
            <person name="Gunde-Cimerman N."/>
        </authorList>
    </citation>
    <scope>NUCLEOTIDE SEQUENCE</scope>
    <source>
        <strain evidence="2">EXF-9911</strain>
    </source>
</reference>
<sequence length="128" mass="14771">MAGDSTTNTSTTHLTTNNPTSNQASEDYVAPLELEPNSTTPWRYYVRFDHSHTLEAHKKAMGDISVREDAPQPEGLWSGTMTDEYRERLRRDPGVIAVWQYHGQGEWFLARKKKEKKQGPRHSKVSRW</sequence>
<protein>
    <submittedName>
        <fullName evidence="2">Uncharacterized protein</fullName>
    </submittedName>
</protein>
<feature type="non-terminal residue" evidence="2">
    <location>
        <position position="128"/>
    </location>
</feature>
<feature type="compositionally biased region" description="Low complexity" evidence="1">
    <location>
        <begin position="1"/>
        <end position="22"/>
    </location>
</feature>
<dbReference type="AlphaFoldDB" id="A0A9P8EXC1"/>
<evidence type="ECO:0000313" key="2">
    <source>
        <dbReference type="EMBL" id="KAG9700610.1"/>
    </source>
</evidence>
<evidence type="ECO:0000256" key="1">
    <source>
        <dbReference type="SAM" id="MobiDB-lite"/>
    </source>
</evidence>